<reference evidence="3 4" key="1">
    <citation type="submission" date="2016-01" db="EMBL/GenBank/DDBJ databases">
        <title>The new phylogeny of the genus Mycobacterium.</title>
        <authorList>
            <person name="Tarcisio F."/>
            <person name="Conor M."/>
            <person name="Antonella G."/>
            <person name="Elisabetta G."/>
            <person name="Giulia F.S."/>
            <person name="Sara T."/>
            <person name="Anna F."/>
            <person name="Clotilde B."/>
            <person name="Roberto B."/>
            <person name="Veronica D.S."/>
            <person name="Fabio R."/>
            <person name="Monica P."/>
            <person name="Olivier J."/>
            <person name="Enrico T."/>
            <person name="Nicola S."/>
        </authorList>
    </citation>
    <scope>NUCLEOTIDE SEQUENCE [LARGE SCALE GENOMIC DNA]</scope>
    <source>
        <strain evidence="3 4">DSM 44339</strain>
    </source>
</reference>
<dbReference type="GO" id="GO:0022857">
    <property type="term" value="F:transmembrane transporter activity"/>
    <property type="evidence" value="ECO:0007669"/>
    <property type="project" value="TreeGrafter"/>
</dbReference>
<feature type="domain" description="ABC transporter" evidence="1">
    <location>
        <begin position="22"/>
        <end position="166"/>
    </location>
</feature>
<evidence type="ECO:0000313" key="4">
    <source>
        <dbReference type="Proteomes" id="UP000193564"/>
    </source>
</evidence>
<evidence type="ECO:0000259" key="1">
    <source>
        <dbReference type="Pfam" id="PF00005"/>
    </source>
</evidence>
<organism evidence="3 4">
    <name type="scientific">Mycolicibacterium doricum</name>
    <dbReference type="NCBI Taxonomy" id="126673"/>
    <lineage>
        <taxon>Bacteria</taxon>
        <taxon>Bacillati</taxon>
        <taxon>Actinomycetota</taxon>
        <taxon>Actinomycetes</taxon>
        <taxon>Mycobacteriales</taxon>
        <taxon>Mycobacteriaceae</taxon>
        <taxon>Mycolicibacterium</taxon>
    </lineage>
</organism>
<dbReference type="InterPro" id="IPR027417">
    <property type="entry name" value="P-loop_NTPase"/>
</dbReference>
<dbReference type="GO" id="GO:0005524">
    <property type="term" value="F:ATP binding"/>
    <property type="evidence" value="ECO:0007669"/>
    <property type="project" value="UniProtKB-KW"/>
</dbReference>
<dbReference type="AlphaFoldDB" id="A0A1X1TC60"/>
<dbReference type="Proteomes" id="UP000467201">
    <property type="component" value="Chromosome"/>
</dbReference>
<keyword evidence="4" id="KW-1185">Reference proteome</keyword>
<dbReference type="EMBL" id="AP022605">
    <property type="protein sequence ID" value="BBZ06676.1"/>
    <property type="molecule type" value="Genomic_DNA"/>
</dbReference>
<proteinExistence type="predicted"/>
<protein>
    <submittedName>
        <fullName evidence="2 3">ABC transporter</fullName>
    </submittedName>
</protein>
<sequence length="219" mass="22539">MTTTITTTRLRKRFDDGPEVLDGAELTATGGRLTLIRGSAGSGRTTLARCLTGVYRPDAGEVTLRLDSRGEVELTAADPRTVAWLRAHHIAAFDGPLATAPTLSAEDAVARAAGCTSAAAVTGLARLGLAGVAQRPLGRLRAAEGRAVALVAALLSERSFIVLDGPGEYIPSDALATWLLEATAAGAALIVTAATDSPLESIATTIGDLRKGVISWHTT</sequence>
<dbReference type="GO" id="GO:0005886">
    <property type="term" value="C:plasma membrane"/>
    <property type="evidence" value="ECO:0007669"/>
    <property type="project" value="TreeGrafter"/>
</dbReference>
<dbReference type="SUPFAM" id="SSF52540">
    <property type="entry name" value="P-loop containing nucleoside triphosphate hydrolases"/>
    <property type="match status" value="1"/>
</dbReference>
<evidence type="ECO:0000313" key="5">
    <source>
        <dbReference type="Proteomes" id="UP000467201"/>
    </source>
</evidence>
<dbReference type="STRING" id="126673.AWC01_09360"/>
<dbReference type="Gene3D" id="3.40.50.300">
    <property type="entry name" value="P-loop containing nucleotide triphosphate hydrolases"/>
    <property type="match status" value="1"/>
</dbReference>
<gene>
    <name evidence="2" type="primary">cbiO</name>
    <name evidence="3" type="ORF">AWC01_09360</name>
    <name evidence="2" type="ORF">MDOR_08450</name>
</gene>
<dbReference type="InterPro" id="IPR015854">
    <property type="entry name" value="ABC_transpr_LolD-like"/>
</dbReference>
<dbReference type="InterPro" id="IPR003439">
    <property type="entry name" value="ABC_transporter-like_ATP-bd"/>
</dbReference>
<dbReference type="Proteomes" id="UP000193564">
    <property type="component" value="Unassembled WGS sequence"/>
</dbReference>
<evidence type="ECO:0000313" key="2">
    <source>
        <dbReference type="EMBL" id="BBZ06676.1"/>
    </source>
</evidence>
<name>A0A1X1TC60_9MYCO</name>
<keyword evidence="2" id="KW-0067">ATP-binding</keyword>
<reference evidence="2 5" key="2">
    <citation type="journal article" date="2019" name="Emerg. Microbes Infect.">
        <title>Comprehensive subspecies identification of 175 nontuberculous mycobacteria species based on 7547 genomic profiles.</title>
        <authorList>
            <person name="Matsumoto Y."/>
            <person name="Kinjo T."/>
            <person name="Motooka D."/>
            <person name="Nabeya D."/>
            <person name="Jung N."/>
            <person name="Uechi K."/>
            <person name="Horii T."/>
            <person name="Iida T."/>
            <person name="Fujita J."/>
            <person name="Nakamura S."/>
        </authorList>
    </citation>
    <scope>NUCLEOTIDE SEQUENCE [LARGE SCALE GENOMIC DNA]</scope>
    <source>
        <strain evidence="2 5">JCM 12405</strain>
    </source>
</reference>
<keyword evidence="2" id="KW-0547">Nucleotide-binding</keyword>
<evidence type="ECO:0000313" key="3">
    <source>
        <dbReference type="EMBL" id="ORV42075.1"/>
    </source>
</evidence>
<accession>A0A1X1TC60</accession>
<dbReference type="PANTHER" id="PTHR24220">
    <property type="entry name" value="IMPORT ATP-BINDING PROTEIN"/>
    <property type="match status" value="1"/>
</dbReference>
<reference evidence="2" key="3">
    <citation type="submission" date="2020-02" db="EMBL/GenBank/DDBJ databases">
        <authorList>
            <person name="Matsumoto Y."/>
            <person name="Motooka D."/>
            <person name="Nakamura S."/>
        </authorList>
    </citation>
    <scope>NUCLEOTIDE SEQUENCE</scope>
    <source>
        <strain evidence="2">JCM 12405</strain>
    </source>
</reference>
<dbReference type="KEGG" id="mdr:MDOR_08450"/>
<dbReference type="GO" id="GO:0016887">
    <property type="term" value="F:ATP hydrolysis activity"/>
    <property type="evidence" value="ECO:0007669"/>
    <property type="project" value="InterPro"/>
</dbReference>
<dbReference type="Pfam" id="PF00005">
    <property type="entry name" value="ABC_tran"/>
    <property type="match status" value="1"/>
</dbReference>
<dbReference type="OrthoDB" id="4628241at2"/>
<dbReference type="PANTHER" id="PTHR24220:SF684">
    <property type="entry name" value="FE(3+) IONS IMPORT ATP-BINDING PROTEIN FBPC"/>
    <property type="match status" value="1"/>
</dbReference>
<dbReference type="EMBL" id="LQOS01000024">
    <property type="protein sequence ID" value="ORV42075.1"/>
    <property type="molecule type" value="Genomic_DNA"/>
</dbReference>
<dbReference type="RefSeq" id="WP_085190256.1">
    <property type="nucleotide sequence ID" value="NZ_AP022605.1"/>
</dbReference>